<proteinExistence type="predicted"/>
<gene>
    <name evidence="1" type="ORF">C1SCF055_LOCUS19173</name>
</gene>
<evidence type="ECO:0000313" key="3">
    <source>
        <dbReference type="Proteomes" id="UP001152797"/>
    </source>
</evidence>
<reference evidence="1" key="1">
    <citation type="submission" date="2022-10" db="EMBL/GenBank/DDBJ databases">
        <authorList>
            <person name="Chen Y."/>
            <person name="Dougan E. K."/>
            <person name="Chan C."/>
            <person name="Rhodes N."/>
            <person name="Thang M."/>
        </authorList>
    </citation>
    <scope>NUCLEOTIDE SEQUENCE</scope>
</reference>
<reference evidence="2" key="2">
    <citation type="submission" date="2024-04" db="EMBL/GenBank/DDBJ databases">
        <authorList>
            <person name="Chen Y."/>
            <person name="Shah S."/>
            <person name="Dougan E. K."/>
            <person name="Thang M."/>
            <person name="Chan C."/>
        </authorList>
    </citation>
    <scope>NUCLEOTIDE SEQUENCE [LARGE SCALE GENOMIC DNA]</scope>
</reference>
<dbReference type="Proteomes" id="UP001152797">
    <property type="component" value="Unassembled WGS sequence"/>
</dbReference>
<dbReference type="AlphaFoldDB" id="A0A9P1CIY0"/>
<evidence type="ECO:0000313" key="1">
    <source>
        <dbReference type="EMBL" id="CAI3992335.1"/>
    </source>
</evidence>
<protein>
    <submittedName>
        <fullName evidence="1">Uncharacterized protein</fullName>
    </submittedName>
</protein>
<dbReference type="EMBL" id="CAMXCT010001700">
    <property type="protein sequence ID" value="CAI3992335.1"/>
    <property type="molecule type" value="Genomic_DNA"/>
</dbReference>
<keyword evidence="3" id="KW-1185">Reference proteome</keyword>
<dbReference type="EMBL" id="CAMXCT030001700">
    <property type="protein sequence ID" value="CAL4779647.1"/>
    <property type="molecule type" value="Genomic_DNA"/>
</dbReference>
<organism evidence="1">
    <name type="scientific">Cladocopium goreaui</name>
    <dbReference type="NCBI Taxonomy" id="2562237"/>
    <lineage>
        <taxon>Eukaryota</taxon>
        <taxon>Sar</taxon>
        <taxon>Alveolata</taxon>
        <taxon>Dinophyceae</taxon>
        <taxon>Suessiales</taxon>
        <taxon>Symbiodiniaceae</taxon>
        <taxon>Cladocopium</taxon>
    </lineage>
</organism>
<name>A0A9P1CIY0_9DINO</name>
<dbReference type="EMBL" id="CAMXCT020001700">
    <property type="protein sequence ID" value="CAL1145710.1"/>
    <property type="molecule type" value="Genomic_DNA"/>
</dbReference>
<accession>A0A9P1CIY0</accession>
<evidence type="ECO:0000313" key="2">
    <source>
        <dbReference type="EMBL" id="CAL1145710.1"/>
    </source>
</evidence>
<comment type="caution">
    <text evidence="1">The sequence shown here is derived from an EMBL/GenBank/DDBJ whole genome shotgun (WGS) entry which is preliminary data.</text>
</comment>
<sequence length="199" mass="22427">MATVGVAFLQQQLGDDTASRVRQFEQIVAACAAVLQFLGRPRFLDSLFQLWSGLTHSLILMEALLFPEQPVQTSSQLALPRENLPLSSIMDDRFQQWAPLIPLAIQSLAEHTDWFHEKYDKNLHKEMAALWTTLCYFSKAFTKFCSYGQTLQLLLMLHLTQGAPIPPLLSSSRPLHYPTLSHLLIPGHRPDGIQVTECG</sequence>